<comment type="caution">
    <text evidence="4">The sequence shown here is derived from an EMBL/GenBank/DDBJ whole genome shotgun (WGS) entry which is preliminary data.</text>
</comment>
<feature type="transmembrane region" description="Helical" evidence="2">
    <location>
        <begin position="666"/>
        <end position="688"/>
    </location>
</feature>
<keyword evidence="5" id="KW-1185">Reference proteome</keyword>
<keyword evidence="2" id="KW-0812">Transmembrane</keyword>
<feature type="region of interest" description="Disordered" evidence="1">
    <location>
        <begin position="478"/>
        <end position="590"/>
    </location>
</feature>
<dbReference type="AlphaFoldDB" id="A0A9P5XMX8"/>
<keyword evidence="2" id="KW-0472">Membrane</keyword>
<evidence type="ECO:0000256" key="2">
    <source>
        <dbReference type="SAM" id="Phobius"/>
    </source>
</evidence>
<evidence type="ECO:0000313" key="5">
    <source>
        <dbReference type="Proteomes" id="UP000807342"/>
    </source>
</evidence>
<keyword evidence="2" id="KW-1133">Transmembrane helix</keyword>
<feature type="region of interest" description="Disordered" evidence="1">
    <location>
        <begin position="385"/>
        <end position="460"/>
    </location>
</feature>
<sequence>MSTHPPMPTSEGALPQSGFGAESNFESLLKDNPFLFRIYTPKERSPFFDDTDPYFLAPKFNERCVRSPVEIRDHTQLIDEWEVTYSDVAKHMDWTTRMASPFISTSFSFAWCIWDALRRFHQGVKKDVQVAIIDGRAVADRAMTAVELLNKSLPNQRNKEYWKWQRFSQESQSVLVYGSIPGTAVLASIPLLAILRHLPSYFLQPGYHGLNSDNPLIGIGWDYTERKTSYRRFCRDMASRFHGLNTEEKLADTTAGSLALALAFLRPWFHQAVDVDNRQAVQSLTDLAFIIAQWPGRWWINEHPETHELIHAMTLTLYEELREKHGLQVKDEVLRLQGVVDELHEVVREYEDKFSSLGKRFKANQSRKPIPTLFINPAAPVFSPPIHTPSPPQLRITPLPASKIQTPLTPPDTPKSSTFASFFPQTEVNVRPPVSAQDKAAGPALADEFESRSTSTPGTSPLLSAALITSINAIANQSLPIPKHDNPDEISPSHSRSPQLGPKPIALTPPLLQPQHSHTPSSALSELRPEEIPLPPTPPQCSSEVPPECLPLPPSPFDDDDSWTMILSHTSDFDREDGDDDTQVDEDGSYRKDLQDSLATLRDMNDSPPGSPTLVFGQLSAPAAPKEVPEYVPPRPRSGIFAEPLEFDYSLVEVDEDCMSRQPPGFIETAGCVVTGFLVGAFITIALFSPQRRMMIHLT</sequence>
<accession>A0A9P5XMX8</accession>
<protein>
    <recommendedName>
        <fullName evidence="3">DUF7587 domain-containing protein</fullName>
    </recommendedName>
</protein>
<name>A0A9P5XMX8_9AGAR</name>
<evidence type="ECO:0000256" key="1">
    <source>
        <dbReference type="SAM" id="MobiDB-lite"/>
    </source>
</evidence>
<dbReference type="Pfam" id="PF24494">
    <property type="entry name" value="DUF7587"/>
    <property type="match status" value="1"/>
</dbReference>
<dbReference type="OrthoDB" id="3359845at2759"/>
<dbReference type="EMBL" id="MU151062">
    <property type="protein sequence ID" value="KAF9453342.1"/>
    <property type="molecule type" value="Genomic_DNA"/>
</dbReference>
<dbReference type="Proteomes" id="UP000807342">
    <property type="component" value="Unassembled WGS sequence"/>
</dbReference>
<feature type="domain" description="DUF7587" evidence="3">
    <location>
        <begin position="32"/>
        <end position="191"/>
    </location>
</feature>
<proteinExistence type="predicted"/>
<gene>
    <name evidence="4" type="ORF">P691DRAFT_62035</name>
</gene>
<evidence type="ECO:0000259" key="3">
    <source>
        <dbReference type="Pfam" id="PF24494"/>
    </source>
</evidence>
<dbReference type="InterPro" id="IPR056009">
    <property type="entry name" value="DUF7587"/>
</dbReference>
<feature type="compositionally biased region" description="Acidic residues" evidence="1">
    <location>
        <begin position="574"/>
        <end position="587"/>
    </location>
</feature>
<evidence type="ECO:0000313" key="4">
    <source>
        <dbReference type="EMBL" id="KAF9453342.1"/>
    </source>
</evidence>
<reference evidence="4" key="1">
    <citation type="submission" date="2020-11" db="EMBL/GenBank/DDBJ databases">
        <authorList>
            <consortium name="DOE Joint Genome Institute"/>
            <person name="Ahrendt S."/>
            <person name="Riley R."/>
            <person name="Andreopoulos W."/>
            <person name="Labutti K."/>
            <person name="Pangilinan J."/>
            <person name="Ruiz-Duenas F.J."/>
            <person name="Barrasa J.M."/>
            <person name="Sanchez-Garcia M."/>
            <person name="Camarero S."/>
            <person name="Miyauchi S."/>
            <person name="Serrano A."/>
            <person name="Linde D."/>
            <person name="Babiker R."/>
            <person name="Drula E."/>
            <person name="Ayuso-Fernandez I."/>
            <person name="Pacheco R."/>
            <person name="Padilla G."/>
            <person name="Ferreira P."/>
            <person name="Barriuso J."/>
            <person name="Kellner H."/>
            <person name="Castanera R."/>
            <person name="Alfaro M."/>
            <person name="Ramirez L."/>
            <person name="Pisabarro A.G."/>
            <person name="Kuo A."/>
            <person name="Tritt A."/>
            <person name="Lipzen A."/>
            <person name="He G."/>
            <person name="Yan M."/>
            <person name="Ng V."/>
            <person name="Cullen D."/>
            <person name="Martin F."/>
            <person name="Rosso M.-N."/>
            <person name="Henrissat B."/>
            <person name="Hibbett D."/>
            <person name="Martinez A.T."/>
            <person name="Grigoriev I.V."/>
        </authorList>
    </citation>
    <scope>NUCLEOTIDE SEQUENCE</scope>
    <source>
        <strain evidence="4">MF-IS2</strain>
    </source>
</reference>
<organism evidence="4 5">
    <name type="scientific">Macrolepiota fuliginosa MF-IS2</name>
    <dbReference type="NCBI Taxonomy" id="1400762"/>
    <lineage>
        <taxon>Eukaryota</taxon>
        <taxon>Fungi</taxon>
        <taxon>Dikarya</taxon>
        <taxon>Basidiomycota</taxon>
        <taxon>Agaricomycotina</taxon>
        <taxon>Agaricomycetes</taxon>
        <taxon>Agaricomycetidae</taxon>
        <taxon>Agaricales</taxon>
        <taxon>Agaricineae</taxon>
        <taxon>Agaricaceae</taxon>
        <taxon>Macrolepiota</taxon>
    </lineage>
</organism>
<feature type="compositionally biased region" description="Polar residues" evidence="1">
    <location>
        <begin position="414"/>
        <end position="428"/>
    </location>
</feature>
<feature type="compositionally biased region" description="Polar residues" evidence="1">
    <location>
        <begin position="514"/>
        <end position="523"/>
    </location>
</feature>